<evidence type="ECO:0000313" key="2">
    <source>
        <dbReference type="Proteomes" id="UP000652761"/>
    </source>
</evidence>
<keyword evidence="2" id="KW-1185">Reference proteome</keyword>
<reference evidence="1" key="1">
    <citation type="submission" date="2017-07" db="EMBL/GenBank/DDBJ databases">
        <title>Taro Niue Genome Assembly and Annotation.</title>
        <authorList>
            <person name="Atibalentja N."/>
            <person name="Keating K."/>
            <person name="Fields C.J."/>
        </authorList>
    </citation>
    <scope>NUCLEOTIDE SEQUENCE</scope>
    <source>
        <strain evidence="1">Niue_2</strain>
        <tissue evidence="1">Leaf</tissue>
    </source>
</reference>
<dbReference type="Proteomes" id="UP000652761">
    <property type="component" value="Unassembled WGS sequence"/>
</dbReference>
<accession>A0A843WR34</accession>
<name>A0A843WR34_COLES</name>
<sequence length="59" mass="6594">MRVFLCAWQVVLRLPWLPLQLGAPGSEWYRQGLAVFLDTLTPEESCRPAEGKTTGDSDS</sequence>
<evidence type="ECO:0000313" key="1">
    <source>
        <dbReference type="EMBL" id="MQM13903.1"/>
    </source>
</evidence>
<gene>
    <name evidence="1" type="ORF">Taro_046830</name>
</gene>
<dbReference type="EMBL" id="NMUH01005875">
    <property type="protein sequence ID" value="MQM13903.1"/>
    <property type="molecule type" value="Genomic_DNA"/>
</dbReference>
<proteinExistence type="predicted"/>
<protein>
    <submittedName>
        <fullName evidence="1">Uncharacterized protein</fullName>
    </submittedName>
</protein>
<dbReference type="AlphaFoldDB" id="A0A843WR34"/>
<comment type="caution">
    <text evidence="1">The sequence shown here is derived from an EMBL/GenBank/DDBJ whole genome shotgun (WGS) entry which is preliminary data.</text>
</comment>
<organism evidence="1 2">
    <name type="scientific">Colocasia esculenta</name>
    <name type="common">Wild taro</name>
    <name type="synonym">Arum esculentum</name>
    <dbReference type="NCBI Taxonomy" id="4460"/>
    <lineage>
        <taxon>Eukaryota</taxon>
        <taxon>Viridiplantae</taxon>
        <taxon>Streptophyta</taxon>
        <taxon>Embryophyta</taxon>
        <taxon>Tracheophyta</taxon>
        <taxon>Spermatophyta</taxon>
        <taxon>Magnoliopsida</taxon>
        <taxon>Liliopsida</taxon>
        <taxon>Araceae</taxon>
        <taxon>Aroideae</taxon>
        <taxon>Colocasieae</taxon>
        <taxon>Colocasia</taxon>
    </lineage>
</organism>